<dbReference type="InterPro" id="IPR024317">
    <property type="entry name" value="Dynein_heavy_chain_D4_dom"/>
</dbReference>
<protein>
    <recommendedName>
        <fullName evidence="14">AAA+ ATPase domain-containing protein</fullName>
    </recommendedName>
</protein>
<dbReference type="InterPro" id="IPR042222">
    <property type="entry name" value="Dynein_2_N"/>
</dbReference>
<evidence type="ECO:0000256" key="10">
    <source>
        <dbReference type="ARBA" id="ARBA00023175"/>
    </source>
</evidence>
<evidence type="ECO:0000256" key="13">
    <source>
        <dbReference type="SAM" id="Coils"/>
    </source>
</evidence>
<keyword evidence="12" id="KW-0966">Cell projection</keyword>
<dbReference type="InterPro" id="IPR041466">
    <property type="entry name" value="Dynein_AAA5_ext"/>
</dbReference>
<dbReference type="InterPro" id="IPR042228">
    <property type="entry name" value="Dynein_linker_3"/>
</dbReference>
<evidence type="ECO:0000256" key="11">
    <source>
        <dbReference type="ARBA" id="ARBA00023212"/>
    </source>
</evidence>
<feature type="coiled-coil region" evidence="13">
    <location>
        <begin position="2684"/>
        <end position="2771"/>
    </location>
</feature>
<dbReference type="FunFam" id="3.10.490.20:FF:000001">
    <property type="entry name" value="dynein heavy chain 7, axonemal"/>
    <property type="match status" value="1"/>
</dbReference>
<dbReference type="GO" id="GO:0045505">
    <property type="term" value="F:dynein intermediate chain binding"/>
    <property type="evidence" value="ECO:0007669"/>
    <property type="project" value="InterPro"/>
</dbReference>
<dbReference type="InterPro" id="IPR041658">
    <property type="entry name" value="AAA_lid_11"/>
</dbReference>
<keyword evidence="7" id="KW-0243">Dynein</keyword>
<dbReference type="Gene3D" id="1.20.1270.280">
    <property type="match status" value="1"/>
</dbReference>
<dbReference type="Gene3D" id="6.10.140.1060">
    <property type="match status" value="1"/>
</dbReference>
<dbReference type="Gene3D" id="3.40.50.300">
    <property type="entry name" value="P-loop containing nucleotide triphosphate hydrolases"/>
    <property type="match status" value="6"/>
</dbReference>
<evidence type="ECO:0000256" key="4">
    <source>
        <dbReference type="ARBA" id="ARBA00022701"/>
    </source>
</evidence>
<gene>
    <name evidence="15" type="ORF">SPLIT_LOCUS60</name>
</gene>
<feature type="domain" description="AAA+ ATPase" evidence="14">
    <location>
        <begin position="1320"/>
        <end position="1459"/>
    </location>
</feature>
<dbReference type="Pfam" id="PF08393">
    <property type="entry name" value="DHC_N2"/>
    <property type="match status" value="1"/>
</dbReference>
<keyword evidence="16" id="KW-1185">Reference proteome</keyword>
<sequence>MSLGMIEGEQYPCPGLAFIPKADTKSAKNSADLMQTLNTLYEWTNVAAIKYVENTDKWEVMALDGTKRHYVIPRVRLMFKADDPETFAQRIKFAVDLRKEVENNLRFYLYLDCLLLEGLPNIPRQHMPKIIKMVIIHRQVKEVDEEHMNYLKHEVELLYTKMEGKMKIIYTIQKYRDLYNFIDVPTPDYVAPVPLYGRLPCVMEDFSGRLKYNQWYSLYVLTESVSCIHLVVDECLKVESMLFFTANYGRNASLAEFDAAQQHCTSMMLKYLNISWLNQTAHAIRMSFRDVGKGWFNIYEKKWEFYGVSKLCRFMQLVRFRMQYALRYCIEQSMAMYLNMLETPCLCTYICEDDYEWDSKDLINSPFRSPTTTLFYFHLMMSVDGPYYTTDPAQFEIVIQRLFRDMLYRCHFIAQVHPMIMTGLVFDKELFLTSIGLMEPNVVETRERLLKAYRKSIIPLKAYMRQYACYREIYMLNIEEYVENFRAEKHSAPETKDEVQIHYDAKQDLIWRLPQFINIGPFALNVDTLKQLLVTKRSDIIRALLVMWAEEVRLVVDDVITAYKTIMRKLGEKPNTIEHVFEIREWMESIPFALKTQDDIMRKVHSDYEVLEHFFMPLENEDFRALWEAVGWPLQITKQVDETILFLEEEQEKFWKLHQQDEQTLYDKIDMFTAQCMTLTLQNDFSKVHEIANDIKKAWKAMKDAQDWGRILNQRQKLFGQPVVPFADLNKLVKEFEPYRNLWVTASDFLKAREVWLDNPLMYVDADTIEPLVNEYYKTIVKCVRVFQDMPKVQQVAVTIREYIDAFRPLIPIIQAVRNPGMKDRHWNEFMEKAGITVTMNEKQTFQMCIKQGVAAHGELIAEIGELASKEYVIEQCLDKMQGDWANKVLEVSAYKNTGTYIMKIADETMQLLDEHLLGTQQLGFSPFKAAFELRIQEWDDKLRLTQRVVDEWIECQKEWMYLEPIFTSEDIARQLPMETKKYGTMERIWRRIMSSAAACPKIMIICPDSRLLDSLQEAIHLLAVVSRGLNEYLELKRLRFPRFFFLSDDELLEILSQSRNPRAVQPHLRKCFENIAKVTFQSDLMITEMHSSEGEIVELKYKFRPTSNVEQWLLLLEDTMKNTIRLTLVEALEELWLIPRVEWVLRWPGQVVIAGSQTAWTANVEKAIEEYRMEFYFEENLKQLDTLRALVKGELTYFQREVLCALIVVEVHARDVTKSLVDENVRYNTDFQWICQLRYYQVVKPMYPLEPGEEPDIFQDELRLDTSRYYRQFSQNSCNVKALNSVLPYHNEYLGNSGRLVITPLTDRCYLTLMCAMHLKFGGAPAGPAGTGKTETTKDLAKALAVQCVVFNCSDQLDFMAMGKFFKGLAASGAWACFDEFNRIDIEVLSVVAQQVATIQKAQISNLDRFMFEGVDLPLKRSCAVFITMNPGYAGRTELPDNLKALFRPIAMMVPDYALIAEISLFSFGFSEAKILAGKITTTFRLSSEQLSAQDHYDFGMRAVKTVITVAGNLIRQMPDGDERQIVLRALRDVNVPKFLANDLVLFNGIISDLFPRVEVPVVDYGIMETSIRNILIKRGYDDLYSFIFKVIQLYETTVVRHGLMLVGPAGAGKTKCYETLRDALTAIKGKLAPDGFPFTPVHTFVVNPKSITMGQLYGEFDLQTHEWTDGILSSLVRQGIAVEDMDKRWYVFDGPVDAVWIENMNTVLDDNKKLCLSSGEIMKLTERQRMIFEVADLTVASPATVSRCGMVYLDTQVVGLPPLVNAWIKSNLPPIADPIRKLIVPLITTYLYPALELLRAEMTEIVASIDSALVLKFLELLDFKLRPLTGKDDRPPPPANFLALMPRLAPLWVIWSIIWSVGATCDLNSRGIFSEFIRKATVENGLKPLFPEVGRVYDYTLHDGGFTDLTEDGEPAQPYWYNWMANMAPYVVDSDWQYADIEVPTLDNVRSQAILGYKITNYNHVICVGPTGTGKTVTITAKLAHGLHKKFICEFLVFSARTSANQTQDVIDGKLERRRRGVFGPPPTKRQVFFIDDLNMPALEVYGAQPPIELLRQFMDFGGWYDRHNIGDFMTLVDVGIVAAMGPPGGGRNPVTMRLMRHFHYISFTEMEYSSKYGIFDTILKSWTRNFDPSKAINLREEPFLKASLDIFSALVEELLPTPSKSHYTFNLRDLSKVFQGMLMVDPKSVNDVDDVIRLWYHEHQRVYQDRLVNDTDRKWFTDELPDLAVRRPVLTVAGDHFVVPDVRSVSRDEGREEFRSLMRLALGLMNNKLRSEFNTEPTDLLANRLMLFGDFMDLGADDKKYIEIVDKDELDYVLAHYLDEYNIATTAPLDLVLFEDAVAHLCRIARIMRQPMANALLLGMGGSGRQSLSRLAANMAELTCIQIEITKAYGFTEWREDLRLTMMKAGAENRGIVFLFSDAQLRPQQSGEACGGLTEKNSSWSFTYPLAECCKKLASLTVPQAIKTAGDRGVWKRVVYQIKMESFLEDLNNILSSGDVPNIYEPEDLDKIYQSVRHAVMEMNLTATKTNLFGCYQRRVRSNMHIVIVMSPIGEIFRSRLRQFPSLVNCCTIDWFSEWPKSALESVAHHFFECMGELTEASNEILTSMVSVCCFAHQSVVEASELFKEQLNRINYVTPMSYMEMLGAYSEMFRKQQKAILKESSALKTGLHKLNQTEVEVKELQIELAELKPLMEKAAEETRQVIEQIATDTAIAEEAREKVEKETVMAEKLAAINAAISEDAQRDLEEAMPALRAAEKALQELNRNDVVEVKAMKKPPAGVVLVIESLCVVFDIKPIKEPGATFGEKVLNYWKPGSLMLSDPTAFLESLIKFDKESITEDMIKKLKRFIQNPDYDPAKILKVSKACQSLCMWVHAMYKFYHVNKGVAPKKEALARATKDLQVVEAMLASAKAKMQALLEGIAKLNAYLIEKEEERKRMEEDINQCLARMDRANRLLNGLSSERVRWIKTIKDLDVAKINLIGDILLSACAVGYITPFTDEFRRTLLNEWIEHIQSVGVPHTPGATPLKTLGDAVQIRTWQMYGLPRDPMSVESAVLMSNSRRWPLIIDPQTQANKWIRAMGKLEGLVVCKPNDRDLLRNFESALRFGKPILLENVGEDIDPALDPVLKRQYFRQAGQLVLKLGDSLIPFMAGFKLYITTKLPNPKYKPETSVKVMVVNFALVPSGLAEQLLSIVVAQERPDLEEQRGQLIVSRAQMASQLAEMQADILYGLSNSVGSPVDDVPLILTLEAIKIKSAEILIKVEDIERTTLEIDEARSGYVPVADRGSILFFCLSDMANVDPMYQYSLEWFVKLFVRAMAETEPNEDIVERVDVIIVHFTFILYQNVCRSLFERHKLLFAFLLCARILLDKGVIRYDEFNFLLNGAKLETEEPNPDPKWISPRVWLEIQQLGTVTTMKAIIQDFTNQAKFFRTFYDSHIPHKLPYPKPLDSQYDSFQKLLILKCLRPDKIIPGFQRVSAVKLPDSYRILAFQHLNMQEMVIIQPLLTSGCLRADDDTLMFQDYVMMGLGARFVEPQPADLAALYAESDPLAPIIFVLSTGTDPAAAGPAMPKHGEACLPIDIYFQILDLLKFAEKMKMGKRFDSISLGQGQGPLAETMMRVGCDFGNWVFFQNCHLSPSWMPVLELNVEHIQPELVHKDFRLWLTSTPSPHFPVALLQNGYKMTVEPPRGIKANLLKAYMNQVPDFLEYFNSQDPKVPNFKWLLFSLCLFHGVVIERRKFGPLGFNIPYDFTDGDLRICISQLHMFLNEYSEVPLRMLTYTAGHINYGGRVTDDWDRRCLLCLLADYYTLSVLTDRYVYDESGAYKQQISSANIDDYTKYIRTLPLNDDPALFGLHANANISYANAETTTCLTTLRDLQPKEAVAAGGASIETIIEQAAKDIIKVLPELLDTDHISKTSNDNSPLKSTGSSQLWWSVHLAGSLPTLRLPVHGLHSRTFLAHLPSVRRATWLAHHHFSHRFLERDNRHVTAYPVSYKESLNTVLIQEANRYNKLLGVIKSSLQDLLKALKGLVVMSEALENMAGSLSKNVVPVMWSSKAYPSLKPLAAWVKDLCLRVLFMKDWAAHGIPKVFWISGFYFPQAFLTGALQNYARKHVIAIDTVAYAFEALPQPPTKKPEDGCCVRGLYLEGARWNASDMSLEESRPKELHIEMAILYMKPEQNHRLQPNLYECPTYKTLLRAGTLSTTGHSTNYVMTIELTTHKPQQHWIKRGVALFCALDY</sequence>
<dbReference type="Gene3D" id="1.10.8.720">
    <property type="entry name" value="Region D6 of dynein motor"/>
    <property type="match status" value="1"/>
</dbReference>
<dbReference type="GO" id="GO:0051959">
    <property type="term" value="F:dynein light intermediate chain binding"/>
    <property type="evidence" value="ECO:0007669"/>
    <property type="project" value="InterPro"/>
</dbReference>
<dbReference type="InterPro" id="IPR035699">
    <property type="entry name" value="AAA_6"/>
</dbReference>
<dbReference type="FunFam" id="1.20.920.20:FF:000001">
    <property type="entry name" value="dynein heavy chain 2, axonemal"/>
    <property type="match status" value="1"/>
</dbReference>
<dbReference type="Pfam" id="PF12774">
    <property type="entry name" value="AAA_6"/>
    <property type="match status" value="1"/>
</dbReference>
<dbReference type="PANTHER" id="PTHR22878:SF73">
    <property type="entry name" value="DYNEIN AXONEMAL HEAVY CHAIN 1"/>
    <property type="match status" value="1"/>
</dbReference>
<dbReference type="PANTHER" id="PTHR22878">
    <property type="entry name" value="DYNEIN HEAVY CHAIN 6, AXONEMAL-LIKE-RELATED"/>
    <property type="match status" value="1"/>
</dbReference>
<dbReference type="InterPro" id="IPR013602">
    <property type="entry name" value="Dynein_heavy_linker"/>
</dbReference>
<dbReference type="InterPro" id="IPR004273">
    <property type="entry name" value="Dynein_heavy_D6_P-loop"/>
</dbReference>
<evidence type="ECO:0000313" key="16">
    <source>
        <dbReference type="Proteomes" id="UP001153321"/>
    </source>
</evidence>
<dbReference type="Gene3D" id="1.10.8.1220">
    <property type="match status" value="1"/>
</dbReference>
<keyword evidence="3" id="KW-0963">Cytoplasm</keyword>
<evidence type="ECO:0000256" key="7">
    <source>
        <dbReference type="ARBA" id="ARBA00023017"/>
    </source>
</evidence>
<dbReference type="Proteomes" id="UP001153321">
    <property type="component" value="Chromosome 1"/>
</dbReference>
<evidence type="ECO:0000256" key="3">
    <source>
        <dbReference type="ARBA" id="ARBA00022490"/>
    </source>
</evidence>
<dbReference type="Pfam" id="PF18198">
    <property type="entry name" value="AAA_lid_11"/>
    <property type="match status" value="1"/>
</dbReference>
<dbReference type="InterPro" id="IPR027417">
    <property type="entry name" value="P-loop_NTPase"/>
</dbReference>
<dbReference type="GO" id="GO:0008569">
    <property type="term" value="F:minus-end-directed microtubule motor activity"/>
    <property type="evidence" value="ECO:0007669"/>
    <property type="project" value="InterPro"/>
</dbReference>
<dbReference type="FunFam" id="1.10.8.710:FF:000004">
    <property type="entry name" value="Dynein axonemal heavy chain 6"/>
    <property type="match status" value="1"/>
</dbReference>
<keyword evidence="4" id="KW-0493">Microtubule</keyword>
<dbReference type="GO" id="GO:0005524">
    <property type="term" value="F:ATP binding"/>
    <property type="evidence" value="ECO:0007669"/>
    <property type="project" value="UniProtKB-KW"/>
</dbReference>
<keyword evidence="6" id="KW-0067">ATP-binding</keyword>
<dbReference type="FunFam" id="1.10.8.720:FF:000001">
    <property type="entry name" value="dynein heavy chain 7, axonemal"/>
    <property type="match status" value="1"/>
</dbReference>
<reference evidence="15" key="1">
    <citation type="submission" date="2022-02" db="EMBL/GenBank/DDBJ databases">
        <authorList>
            <person name="King R."/>
        </authorList>
    </citation>
    <scope>NUCLEOTIDE SEQUENCE</scope>
</reference>
<dbReference type="FunFam" id="3.20.180.20:FF:000003">
    <property type="entry name" value="Dynein heavy chain 12, axonemal"/>
    <property type="match status" value="1"/>
</dbReference>
<feature type="coiled-coil region" evidence="13">
    <location>
        <begin position="2898"/>
        <end position="2967"/>
    </location>
</feature>
<dbReference type="Gene3D" id="1.10.8.710">
    <property type="match status" value="1"/>
</dbReference>
<dbReference type="FunFam" id="3.40.50.300:FF:001145">
    <property type="entry name" value="Putative dynein heavy chain"/>
    <property type="match status" value="1"/>
</dbReference>
<dbReference type="FunFam" id="1.20.1270.280:FF:000001">
    <property type="entry name" value="dynein heavy chain 7, axonemal"/>
    <property type="match status" value="1"/>
</dbReference>
<comment type="similarity">
    <text evidence="2">Belongs to the dynein heavy chain family.</text>
</comment>
<dbReference type="Gene3D" id="1.20.920.20">
    <property type="match status" value="1"/>
</dbReference>
<dbReference type="SUPFAM" id="SSF52540">
    <property type="entry name" value="P-loop containing nucleoside triphosphate hydrolases"/>
    <property type="match status" value="4"/>
</dbReference>
<dbReference type="Gene3D" id="1.10.287.2620">
    <property type="match status" value="1"/>
</dbReference>
<dbReference type="InterPro" id="IPR003593">
    <property type="entry name" value="AAA+_ATPase"/>
</dbReference>
<dbReference type="GO" id="GO:0005930">
    <property type="term" value="C:axoneme"/>
    <property type="evidence" value="ECO:0007669"/>
    <property type="project" value="UniProtKB-SubCell"/>
</dbReference>
<evidence type="ECO:0000256" key="1">
    <source>
        <dbReference type="ARBA" id="ARBA00004430"/>
    </source>
</evidence>
<accession>A0A9P0MY48</accession>
<evidence type="ECO:0000256" key="5">
    <source>
        <dbReference type="ARBA" id="ARBA00022741"/>
    </source>
</evidence>
<dbReference type="FunFam" id="1.10.8.1220:FF:000001">
    <property type="entry name" value="Dynein axonemal heavy chain 5"/>
    <property type="match status" value="1"/>
</dbReference>
<dbReference type="CDD" id="cd00009">
    <property type="entry name" value="AAA"/>
    <property type="match status" value="1"/>
</dbReference>
<dbReference type="FunFam" id="1.20.140.100:FF:000004">
    <property type="entry name" value="Dynein axonemal heavy chain 6"/>
    <property type="match status" value="1"/>
</dbReference>
<evidence type="ECO:0000259" key="14">
    <source>
        <dbReference type="SMART" id="SM00382"/>
    </source>
</evidence>
<organism evidence="15 16">
    <name type="scientific">Spodoptera littoralis</name>
    <name type="common">Egyptian cotton leafworm</name>
    <dbReference type="NCBI Taxonomy" id="7109"/>
    <lineage>
        <taxon>Eukaryota</taxon>
        <taxon>Metazoa</taxon>
        <taxon>Ecdysozoa</taxon>
        <taxon>Arthropoda</taxon>
        <taxon>Hexapoda</taxon>
        <taxon>Insecta</taxon>
        <taxon>Pterygota</taxon>
        <taxon>Neoptera</taxon>
        <taxon>Endopterygota</taxon>
        <taxon>Lepidoptera</taxon>
        <taxon>Glossata</taxon>
        <taxon>Ditrysia</taxon>
        <taxon>Noctuoidea</taxon>
        <taxon>Noctuidae</taxon>
        <taxon>Amphipyrinae</taxon>
        <taxon>Spodoptera</taxon>
    </lineage>
</organism>
<dbReference type="Gene3D" id="3.10.490.20">
    <property type="match status" value="1"/>
</dbReference>
<dbReference type="Pfam" id="PF12780">
    <property type="entry name" value="AAA_8"/>
    <property type="match status" value="2"/>
</dbReference>
<dbReference type="InterPro" id="IPR041589">
    <property type="entry name" value="DNAH3_AAA_lid_1"/>
</dbReference>
<dbReference type="InterPro" id="IPR043160">
    <property type="entry name" value="Dynein_C_barrel"/>
</dbReference>
<dbReference type="EMBL" id="LR824532">
    <property type="protein sequence ID" value="CAH1634698.1"/>
    <property type="molecule type" value="Genomic_DNA"/>
</dbReference>
<dbReference type="GO" id="GO:0005874">
    <property type="term" value="C:microtubule"/>
    <property type="evidence" value="ECO:0007669"/>
    <property type="project" value="UniProtKB-KW"/>
</dbReference>
<dbReference type="SMART" id="SM00382">
    <property type="entry name" value="AAA"/>
    <property type="match status" value="2"/>
</dbReference>
<dbReference type="Pfam" id="PF18199">
    <property type="entry name" value="Dynein_C"/>
    <property type="match status" value="1"/>
</dbReference>
<name>A0A9P0MY48_SPOLI</name>
<dbReference type="GO" id="GO:0030286">
    <property type="term" value="C:dynein complex"/>
    <property type="evidence" value="ECO:0007669"/>
    <property type="project" value="UniProtKB-KW"/>
</dbReference>
<evidence type="ECO:0000256" key="9">
    <source>
        <dbReference type="ARBA" id="ARBA00023069"/>
    </source>
</evidence>
<dbReference type="Gene3D" id="1.20.920.30">
    <property type="match status" value="1"/>
</dbReference>
<dbReference type="Pfam" id="PF17857">
    <property type="entry name" value="AAA_lid_1"/>
    <property type="match status" value="1"/>
</dbReference>
<dbReference type="InterPro" id="IPR043157">
    <property type="entry name" value="Dynein_AAA1S"/>
</dbReference>
<evidence type="ECO:0000256" key="8">
    <source>
        <dbReference type="ARBA" id="ARBA00023054"/>
    </source>
</evidence>
<dbReference type="InterPro" id="IPR042219">
    <property type="entry name" value="AAA_lid_11_sf"/>
</dbReference>
<dbReference type="InterPro" id="IPR024743">
    <property type="entry name" value="Dynein_HC_stalk"/>
</dbReference>
<dbReference type="Pfam" id="PF17852">
    <property type="entry name" value="Dynein_AAA_lid"/>
    <property type="match status" value="1"/>
</dbReference>
<dbReference type="InterPro" id="IPR041228">
    <property type="entry name" value="Dynein_C"/>
</dbReference>
<dbReference type="FunFam" id="3.40.50.300:FF:000044">
    <property type="entry name" value="Dynein heavy chain 5, axonemal"/>
    <property type="match status" value="1"/>
</dbReference>
<dbReference type="InterPro" id="IPR035706">
    <property type="entry name" value="AAA_9"/>
</dbReference>
<comment type="subcellular location">
    <subcellularLocation>
        <location evidence="1">Cytoplasm</location>
        <location evidence="1">Cytoskeleton</location>
        <location evidence="1">Cilium axoneme</location>
    </subcellularLocation>
</comment>
<dbReference type="Pfam" id="PF12777">
    <property type="entry name" value="MT"/>
    <property type="match status" value="1"/>
</dbReference>
<feature type="domain" description="AAA+ ATPase" evidence="14">
    <location>
        <begin position="1963"/>
        <end position="2111"/>
    </location>
</feature>
<dbReference type="Gene3D" id="1.20.58.1120">
    <property type="match status" value="1"/>
</dbReference>
<keyword evidence="8 13" id="KW-0175">Coiled coil</keyword>
<dbReference type="InterPro" id="IPR026983">
    <property type="entry name" value="DHC"/>
</dbReference>
<evidence type="ECO:0000256" key="12">
    <source>
        <dbReference type="ARBA" id="ARBA00023273"/>
    </source>
</evidence>
<keyword evidence="10" id="KW-0505">Motor protein</keyword>
<dbReference type="Pfam" id="PF03028">
    <property type="entry name" value="Dynein_heavy"/>
    <property type="match status" value="1"/>
</dbReference>
<dbReference type="Pfam" id="PF12781">
    <property type="entry name" value="AAA_9"/>
    <property type="match status" value="1"/>
</dbReference>
<keyword evidence="11" id="KW-0206">Cytoskeleton</keyword>
<dbReference type="Pfam" id="PF12775">
    <property type="entry name" value="AAA_7"/>
    <property type="match status" value="1"/>
</dbReference>
<proteinExistence type="inferred from homology"/>
<dbReference type="Gene3D" id="1.20.140.100">
    <property type="entry name" value="Dynein heavy chain, N-terminal domain 2"/>
    <property type="match status" value="1"/>
</dbReference>
<dbReference type="GO" id="GO:0003341">
    <property type="term" value="P:cilium movement"/>
    <property type="evidence" value="ECO:0007669"/>
    <property type="project" value="UniProtKB-ARBA"/>
</dbReference>
<evidence type="ECO:0000256" key="6">
    <source>
        <dbReference type="ARBA" id="ARBA00022840"/>
    </source>
</evidence>
<evidence type="ECO:0000313" key="15">
    <source>
        <dbReference type="EMBL" id="CAH1634698.1"/>
    </source>
</evidence>
<keyword evidence="9" id="KW-0969">Cilium</keyword>
<evidence type="ECO:0000256" key="2">
    <source>
        <dbReference type="ARBA" id="ARBA00008887"/>
    </source>
</evidence>
<dbReference type="Gene3D" id="3.20.180.20">
    <property type="entry name" value="Dynein heavy chain, N-terminal domain 2"/>
    <property type="match status" value="1"/>
</dbReference>
<keyword evidence="5" id="KW-0547">Nucleotide-binding</keyword>